<proteinExistence type="predicted"/>
<dbReference type="SUPFAM" id="SSF56112">
    <property type="entry name" value="Protein kinase-like (PK-like)"/>
    <property type="match status" value="1"/>
</dbReference>
<keyword evidence="1" id="KW-0418">Kinase</keyword>
<dbReference type="InterPro" id="IPR006748">
    <property type="entry name" value="NH2Glyco/OHUrea_AB-resist_kin"/>
</dbReference>
<dbReference type="GO" id="GO:0019748">
    <property type="term" value="P:secondary metabolic process"/>
    <property type="evidence" value="ECO:0007669"/>
    <property type="project" value="InterPro"/>
</dbReference>
<dbReference type="Gene3D" id="3.90.1200.10">
    <property type="match status" value="1"/>
</dbReference>
<dbReference type="AlphaFoldDB" id="A0A3N2CVU8"/>
<comment type="caution">
    <text evidence="1">The sequence shown here is derived from an EMBL/GenBank/DDBJ whole genome shotgun (WGS) entry which is preliminary data.</text>
</comment>
<dbReference type="InterPro" id="IPR011009">
    <property type="entry name" value="Kinase-like_dom_sf"/>
</dbReference>
<dbReference type="GO" id="GO:0016301">
    <property type="term" value="F:kinase activity"/>
    <property type="evidence" value="ECO:0007669"/>
    <property type="project" value="UniProtKB-KW"/>
</dbReference>
<reference evidence="1 2" key="1">
    <citation type="submission" date="2018-11" db="EMBL/GenBank/DDBJ databases">
        <title>Sequencing the genomes of 1000 actinobacteria strains.</title>
        <authorList>
            <person name="Klenk H.-P."/>
        </authorList>
    </citation>
    <scope>NUCLEOTIDE SEQUENCE [LARGE SCALE GENOMIC DNA]</scope>
    <source>
        <strain evidence="1 2">DSM 12652</strain>
    </source>
</reference>
<name>A0A3N2CVU8_9ACTN</name>
<dbReference type="Proteomes" id="UP000281738">
    <property type="component" value="Unassembled WGS sequence"/>
</dbReference>
<protein>
    <submittedName>
        <fullName evidence="1">Streptomycin 6-kinase</fullName>
    </submittedName>
</protein>
<sequence length="287" mass="30828">MSHRPGPGLDRRGTITAMSSADLLEGVRRAWELRADGPVTQRGAATVQPVRTEAGTPASLKLGAAPDEHLALRRWDGAGAARLLRADPHRGALLLERLHAEDLADAWDVEACEVVAGLYGRLHVRATPQLRLLSSYAARVADHLAALPRAAPLPRRLVEQAAGLARDLAVDPATDGTLVHGDLHYGTVLAGDREPWLAVDPRPLSGDRHYEPAPMLTHRYDELSLPGGVGVRDGLRQRFHTLVDTAGLDEDRARAWVLVRVLADAADALEDAAVVTRAVTVAKAVQD</sequence>
<evidence type="ECO:0000313" key="2">
    <source>
        <dbReference type="Proteomes" id="UP000281738"/>
    </source>
</evidence>
<dbReference type="OrthoDB" id="3638028at2"/>
<organism evidence="1 2">
    <name type="scientific">Nocardioides aurantiacus</name>
    <dbReference type="NCBI Taxonomy" id="86796"/>
    <lineage>
        <taxon>Bacteria</taxon>
        <taxon>Bacillati</taxon>
        <taxon>Actinomycetota</taxon>
        <taxon>Actinomycetes</taxon>
        <taxon>Propionibacteriales</taxon>
        <taxon>Nocardioidaceae</taxon>
        <taxon>Nocardioides</taxon>
    </lineage>
</organism>
<dbReference type="EMBL" id="RKHO01000001">
    <property type="protein sequence ID" value="ROR91593.1"/>
    <property type="molecule type" value="Genomic_DNA"/>
</dbReference>
<dbReference type="GO" id="GO:0016773">
    <property type="term" value="F:phosphotransferase activity, alcohol group as acceptor"/>
    <property type="evidence" value="ECO:0007669"/>
    <property type="project" value="InterPro"/>
</dbReference>
<accession>A0A3N2CVU8</accession>
<keyword evidence="1" id="KW-0808">Transferase</keyword>
<keyword evidence="2" id="KW-1185">Reference proteome</keyword>
<evidence type="ECO:0000313" key="1">
    <source>
        <dbReference type="EMBL" id="ROR91593.1"/>
    </source>
</evidence>
<gene>
    <name evidence="1" type="ORF">EDD33_2463</name>
</gene>
<dbReference type="Pfam" id="PF04655">
    <property type="entry name" value="APH_6_hur"/>
    <property type="match status" value="1"/>
</dbReference>